<feature type="transmembrane region" description="Helical" evidence="1">
    <location>
        <begin position="125"/>
        <end position="147"/>
    </location>
</feature>
<dbReference type="Proteomes" id="UP000266091">
    <property type="component" value="Unassembled WGS sequence"/>
</dbReference>
<feature type="transmembrane region" description="Helical" evidence="1">
    <location>
        <begin position="82"/>
        <end position="105"/>
    </location>
</feature>
<accession>A0A388SBW5</accession>
<comment type="caution">
    <text evidence="2">The sequence shown here is derived from an EMBL/GenBank/DDBJ whole genome shotgun (WGS) entry which is preliminary data.</text>
</comment>
<keyword evidence="1" id="KW-0812">Transmembrane</keyword>
<dbReference type="OrthoDB" id="8592519at2"/>
<feature type="transmembrane region" description="Helical" evidence="1">
    <location>
        <begin position="20"/>
        <end position="38"/>
    </location>
</feature>
<keyword evidence="1" id="KW-1133">Transmembrane helix</keyword>
<keyword evidence="3" id="KW-1185">Reference proteome</keyword>
<keyword evidence="1" id="KW-0472">Membrane</keyword>
<proteinExistence type="predicted"/>
<gene>
    <name evidence="2" type="ORF">MESMUL_11710</name>
</gene>
<sequence>MATNSAPERNHENEIWNPWAALWLSIIFTPVFGTMLQGTDLRHIGDKEGADAAFLWERFSMILLAIAAIIQPIAAIRPGWGLTLFIVDIVLLVGWAATCGFRHAIRIREAQKLSKRLVSVPTSKAITFGVLGLAAWTALFYIAKMFWQLIGIIPYTD</sequence>
<dbReference type="EMBL" id="BGZJ01000001">
    <property type="protein sequence ID" value="GBO93817.1"/>
    <property type="molecule type" value="Genomic_DNA"/>
</dbReference>
<organism evidence="2 3">
    <name type="scientific">Mesosutterella multiformis</name>
    <dbReference type="NCBI Taxonomy" id="2259133"/>
    <lineage>
        <taxon>Bacteria</taxon>
        <taxon>Pseudomonadati</taxon>
        <taxon>Pseudomonadota</taxon>
        <taxon>Betaproteobacteria</taxon>
        <taxon>Burkholderiales</taxon>
        <taxon>Sutterellaceae</taxon>
        <taxon>Mesosutterella</taxon>
    </lineage>
</organism>
<evidence type="ECO:0000256" key="1">
    <source>
        <dbReference type="SAM" id="Phobius"/>
    </source>
</evidence>
<name>A0A388SBW5_9BURK</name>
<evidence type="ECO:0000313" key="3">
    <source>
        <dbReference type="Proteomes" id="UP000266091"/>
    </source>
</evidence>
<protein>
    <submittedName>
        <fullName evidence="2">Uncharacterized protein</fullName>
    </submittedName>
</protein>
<feature type="transmembrane region" description="Helical" evidence="1">
    <location>
        <begin position="59"/>
        <end position="76"/>
    </location>
</feature>
<dbReference type="RefSeq" id="WP_116270118.1">
    <property type="nucleotide sequence ID" value="NZ_BGZJ01000001.1"/>
</dbReference>
<accession>A0A401LGW9</accession>
<evidence type="ECO:0000313" key="2">
    <source>
        <dbReference type="EMBL" id="GBO93817.1"/>
    </source>
</evidence>
<reference evidence="2 3" key="1">
    <citation type="journal article" date="2018" name="Int. J. Syst. Evol. Microbiol.">
        <title>Mesosutterella multiformis gen. nov., sp. nov., a member of the family Sutterellaceae and Sutterella megalosphaeroides sp. nov., isolated from human faeces.</title>
        <authorList>
            <person name="Sakamoto M."/>
            <person name="Ikeyama N."/>
            <person name="Kunihiro T."/>
            <person name="Iino T."/>
            <person name="Yuki M."/>
            <person name="Ohkuma M."/>
        </authorList>
    </citation>
    <scope>NUCLEOTIDE SEQUENCE [LARGE SCALE GENOMIC DNA]</scope>
    <source>
        <strain evidence="2 3">4NBBH2</strain>
    </source>
</reference>
<dbReference type="AlphaFoldDB" id="A0A388SBW5"/>